<evidence type="ECO:0000313" key="10">
    <source>
        <dbReference type="EMBL" id="MDR4306442.1"/>
    </source>
</evidence>
<evidence type="ECO:0000259" key="9">
    <source>
        <dbReference type="PROSITE" id="PS51724"/>
    </source>
</evidence>
<feature type="region of interest" description="Disordered" evidence="8">
    <location>
        <begin position="329"/>
        <end position="388"/>
    </location>
</feature>
<dbReference type="Gene3D" id="3.30.70.1070">
    <property type="entry name" value="Sporulation related repeat"/>
    <property type="match status" value="1"/>
</dbReference>
<keyword evidence="4" id="KW-0133">Cell shape</keyword>
<feature type="compositionally biased region" description="Low complexity" evidence="8">
    <location>
        <begin position="339"/>
        <end position="348"/>
    </location>
</feature>
<dbReference type="SUPFAM" id="SSF56601">
    <property type="entry name" value="beta-lactamase/transpeptidase-like"/>
    <property type="match status" value="1"/>
</dbReference>
<keyword evidence="5" id="KW-0573">Peptidoglycan synthesis</keyword>
<evidence type="ECO:0000256" key="6">
    <source>
        <dbReference type="ARBA" id="ARBA00023316"/>
    </source>
</evidence>
<comment type="caution">
    <text evidence="10">The sequence shown here is derived from an EMBL/GenBank/DDBJ whole genome shotgun (WGS) entry which is preliminary data.</text>
</comment>
<organism evidence="10 11">
    <name type="scientific">Chelatococcus sambhunathii</name>
    <dbReference type="NCBI Taxonomy" id="363953"/>
    <lineage>
        <taxon>Bacteria</taxon>
        <taxon>Pseudomonadati</taxon>
        <taxon>Pseudomonadota</taxon>
        <taxon>Alphaproteobacteria</taxon>
        <taxon>Hyphomicrobiales</taxon>
        <taxon>Chelatococcaceae</taxon>
        <taxon>Chelatococcus</taxon>
    </lineage>
</organism>
<dbReference type="InterPro" id="IPR018044">
    <property type="entry name" value="Peptidase_S11"/>
</dbReference>
<keyword evidence="2" id="KW-0732">Signal</keyword>
<evidence type="ECO:0000256" key="8">
    <source>
        <dbReference type="SAM" id="MobiDB-lite"/>
    </source>
</evidence>
<evidence type="ECO:0000256" key="4">
    <source>
        <dbReference type="ARBA" id="ARBA00022960"/>
    </source>
</evidence>
<proteinExistence type="inferred from homology"/>
<dbReference type="Gene3D" id="3.40.710.10">
    <property type="entry name" value="DD-peptidase/beta-lactamase superfamily"/>
    <property type="match status" value="1"/>
</dbReference>
<evidence type="ECO:0000313" key="11">
    <source>
        <dbReference type="Proteomes" id="UP001181622"/>
    </source>
</evidence>
<dbReference type="PANTHER" id="PTHR21581:SF6">
    <property type="entry name" value="TRAFFICKING PROTEIN PARTICLE COMPLEX SUBUNIT 12"/>
    <property type="match status" value="1"/>
</dbReference>
<keyword evidence="11" id="KW-1185">Reference proteome</keyword>
<evidence type="ECO:0000256" key="1">
    <source>
        <dbReference type="ARBA" id="ARBA00007164"/>
    </source>
</evidence>
<dbReference type="InterPro" id="IPR012338">
    <property type="entry name" value="Beta-lactam/transpept-like"/>
</dbReference>
<sequence>MVGVTSGLLAASIVDADARSRRSHHRAIKPTPAATFTGASNYAALVVDAKTGRTLYEANPDALRYPASVTKVMTLYLVFEDLERGRIRLDTQLTMSSRCAAMAPSKLGIRPGQTIDVEDGIRALVTKSANDVACAFGDNLEGSESAFADRMTRKARAIGMSRSTFRNASGLPNPEHITTARDLVTLGRAIQDRFPRYYGYFGTRVFAWGRQRIGNHNRLLGRVEGVDGIKTGYTNASGFNLLTSVKSNGRSIVAVVMGGRTGASRDAHMQQLIALNLPRAQPGSRTAPLVADASERVTPVNARPAVMSGVPMPLAAPRVPTTERVASLDADVPLPPSAPSREASSPRETQPARPISSGATPRASQRVVPEDEAPVEAAAIAPAAERRPVDAPKPMRWIVGTAPATTGSVSTGESGVAELAAAEPTATQAERPVKAAMTQPAVEREPTPPRKGWMIQIGATTEASAAEALLSNARSKGGKALGAAEPYTEIYTKGATTYYRARFAGLNEESADAACKALKRSSVSCFAIKN</sequence>
<protein>
    <submittedName>
        <fullName evidence="10">SPOR domain-containing protein</fullName>
    </submittedName>
</protein>
<dbReference type="InterPro" id="IPR036680">
    <property type="entry name" value="SPOR-like_sf"/>
</dbReference>
<dbReference type="PANTHER" id="PTHR21581">
    <property type="entry name" value="D-ALANYL-D-ALANINE CARBOXYPEPTIDASE"/>
    <property type="match status" value="1"/>
</dbReference>
<comment type="similarity">
    <text evidence="1 7">Belongs to the peptidase S11 family.</text>
</comment>
<evidence type="ECO:0000256" key="7">
    <source>
        <dbReference type="RuleBase" id="RU004016"/>
    </source>
</evidence>
<gene>
    <name evidence="10" type="ORF">IHQ68_07405</name>
</gene>
<keyword evidence="3" id="KW-0378">Hydrolase</keyword>
<evidence type="ECO:0000256" key="3">
    <source>
        <dbReference type="ARBA" id="ARBA00022801"/>
    </source>
</evidence>
<dbReference type="Proteomes" id="UP001181622">
    <property type="component" value="Unassembled WGS sequence"/>
</dbReference>
<dbReference type="Pfam" id="PF00768">
    <property type="entry name" value="Peptidase_S11"/>
    <property type="match status" value="1"/>
</dbReference>
<evidence type="ECO:0000256" key="2">
    <source>
        <dbReference type="ARBA" id="ARBA00022729"/>
    </source>
</evidence>
<dbReference type="PRINTS" id="PR00725">
    <property type="entry name" value="DADACBPTASE1"/>
</dbReference>
<dbReference type="InterPro" id="IPR001967">
    <property type="entry name" value="Peptidase_S11_N"/>
</dbReference>
<reference evidence="10" key="1">
    <citation type="submission" date="2020-10" db="EMBL/GenBank/DDBJ databases">
        <authorList>
            <person name="Abbas A."/>
            <person name="Razzaq R."/>
            <person name="Waqas M."/>
            <person name="Abbas N."/>
            <person name="Nielsen T.K."/>
            <person name="Hansen L.H."/>
            <person name="Hussain S."/>
            <person name="Shahid M."/>
        </authorList>
    </citation>
    <scope>NUCLEOTIDE SEQUENCE</scope>
    <source>
        <strain evidence="10">S14</strain>
    </source>
</reference>
<feature type="domain" description="SPOR" evidence="9">
    <location>
        <begin position="447"/>
        <end position="530"/>
    </location>
</feature>
<keyword evidence="6" id="KW-0961">Cell wall biogenesis/degradation</keyword>
<dbReference type="EMBL" id="JADBEO010000012">
    <property type="protein sequence ID" value="MDR4306442.1"/>
    <property type="molecule type" value="Genomic_DNA"/>
</dbReference>
<dbReference type="InterPro" id="IPR007730">
    <property type="entry name" value="SPOR-like_dom"/>
</dbReference>
<dbReference type="Pfam" id="PF05036">
    <property type="entry name" value="SPOR"/>
    <property type="match status" value="1"/>
</dbReference>
<dbReference type="PROSITE" id="PS51724">
    <property type="entry name" value="SPOR"/>
    <property type="match status" value="1"/>
</dbReference>
<accession>A0ABU1DED0</accession>
<name>A0ABU1DED0_9HYPH</name>
<feature type="region of interest" description="Disordered" evidence="8">
    <location>
        <begin position="423"/>
        <end position="451"/>
    </location>
</feature>
<evidence type="ECO:0000256" key="5">
    <source>
        <dbReference type="ARBA" id="ARBA00022984"/>
    </source>
</evidence>